<proteinExistence type="inferred from homology"/>
<accession>A0A0G3BHN4</accession>
<dbReference type="AlphaFoldDB" id="A0A0G3BHN4"/>
<feature type="chain" id="PRO_5005183741" evidence="3">
    <location>
        <begin position="20"/>
        <end position="426"/>
    </location>
</feature>
<evidence type="ECO:0000256" key="1">
    <source>
        <dbReference type="ARBA" id="ARBA00009477"/>
    </source>
</evidence>
<protein>
    <submittedName>
        <fullName evidence="6">Uncharacterized protein</fullName>
    </submittedName>
</protein>
<keyword evidence="7" id="KW-1185">Reference proteome</keyword>
<dbReference type="Pfam" id="PF25954">
    <property type="entry name" value="Beta-barrel_RND_2"/>
    <property type="match status" value="1"/>
</dbReference>
<evidence type="ECO:0000256" key="3">
    <source>
        <dbReference type="SAM" id="SignalP"/>
    </source>
</evidence>
<dbReference type="EMBL" id="CP011371">
    <property type="protein sequence ID" value="AKJ28949.1"/>
    <property type="molecule type" value="Genomic_DNA"/>
</dbReference>
<feature type="region of interest" description="Disordered" evidence="2">
    <location>
        <begin position="396"/>
        <end position="426"/>
    </location>
</feature>
<dbReference type="NCBIfam" id="TIGR01730">
    <property type="entry name" value="RND_mfp"/>
    <property type="match status" value="1"/>
</dbReference>
<evidence type="ECO:0000259" key="5">
    <source>
        <dbReference type="Pfam" id="PF25954"/>
    </source>
</evidence>
<dbReference type="GO" id="GO:1990281">
    <property type="term" value="C:efflux pump complex"/>
    <property type="evidence" value="ECO:0007669"/>
    <property type="project" value="TreeGrafter"/>
</dbReference>
<comment type="similarity">
    <text evidence="1">Belongs to the membrane fusion protein (MFP) (TC 8.A.1) family.</text>
</comment>
<dbReference type="PANTHER" id="PTHR30469:SF11">
    <property type="entry name" value="BLL4320 PROTEIN"/>
    <property type="match status" value="1"/>
</dbReference>
<dbReference type="SUPFAM" id="SSF111369">
    <property type="entry name" value="HlyD-like secretion proteins"/>
    <property type="match status" value="1"/>
</dbReference>
<dbReference type="Gene3D" id="1.10.287.470">
    <property type="entry name" value="Helix hairpin bin"/>
    <property type="match status" value="1"/>
</dbReference>
<evidence type="ECO:0000256" key="2">
    <source>
        <dbReference type="SAM" id="MobiDB-lite"/>
    </source>
</evidence>
<name>A0A0G3BHN4_9BURK</name>
<dbReference type="KEGG" id="pbh:AAW51_2258"/>
<dbReference type="Pfam" id="PF25917">
    <property type="entry name" value="BSH_RND"/>
    <property type="match status" value="1"/>
</dbReference>
<dbReference type="Gene3D" id="2.40.50.100">
    <property type="match status" value="1"/>
</dbReference>
<dbReference type="FunFam" id="2.40.30.170:FF:000010">
    <property type="entry name" value="Efflux RND transporter periplasmic adaptor subunit"/>
    <property type="match status" value="1"/>
</dbReference>
<sequence length="426" mass="43911">MKKLHATVAVIGIAVASAAAYWWQHRSAAPGDAAVAAAAVPASGPARPGSAGPRAAGGGRGGGGAVAVEVAAARTVSLGEEAQAVGTLRSRQGVMLRPEVAGRIAALGFKDGQPVRRGQVLVQLDETLVAAQVRQAEAQVSIARANDKRNRELLAENFVSQASVDQTAANLEVANAQLALARAQQARMRIVAPFDGTAGIRLVNVGDYVNAGADLVNIEDLRTILVDFRLPERYLPQLKLGQSADVTLDALPQRRFEARIDAVEPQVDENGRSVLVRASIANSDGVLRPGMFARVGIALSTRQQAVVVPEEALLPQGGKQYVVKAVEAPAATDGGAAPQGQRVSQRVEVAIGARRQGLVEIVRGVNVGDTVVTAGHQRLARDGAALRIVELGAGAAEPAASEPQPQQGSGGAAARVGALNATATVR</sequence>
<dbReference type="GO" id="GO:0015562">
    <property type="term" value="F:efflux transmembrane transporter activity"/>
    <property type="evidence" value="ECO:0007669"/>
    <property type="project" value="TreeGrafter"/>
</dbReference>
<dbReference type="Gene3D" id="2.40.420.20">
    <property type="match status" value="1"/>
</dbReference>
<feature type="compositionally biased region" description="Low complexity" evidence="2">
    <location>
        <begin position="396"/>
        <end position="407"/>
    </location>
</feature>
<dbReference type="InterPro" id="IPR006143">
    <property type="entry name" value="RND_pump_MFP"/>
</dbReference>
<gene>
    <name evidence="6" type="ORF">AAW51_2258</name>
</gene>
<dbReference type="PANTHER" id="PTHR30469">
    <property type="entry name" value="MULTIDRUG RESISTANCE PROTEIN MDTA"/>
    <property type="match status" value="1"/>
</dbReference>
<dbReference type="RefSeq" id="WP_083438222.1">
    <property type="nucleotide sequence ID" value="NZ_CP011371.1"/>
</dbReference>
<dbReference type="InterPro" id="IPR058792">
    <property type="entry name" value="Beta-barrel_RND_2"/>
</dbReference>
<dbReference type="Gene3D" id="2.40.30.170">
    <property type="match status" value="1"/>
</dbReference>
<keyword evidence="3" id="KW-0732">Signal</keyword>
<dbReference type="STRING" id="413882.AAW51_2258"/>
<evidence type="ECO:0000313" key="7">
    <source>
        <dbReference type="Proteomes" id="UP000035352"/>
    </source>
</evidence>
<feature type="domain" description="Multidrug resistance protein MdtA-like barrel-sandwich hybrid" evidence="4">
    <location>
        <begin position="94"/>
        <end position="217"/>
    </location>
</feature>
<feature type="signal peptide" evidence="3">
    <location>
        <begin position="1"/>
        <end position="19"/>
    </location>
</feature>
<feature type="domain" description="CusB-like beta-barrel" evidence="5">
    <location>
        <begin position="226"/>
        <end position="298"/>
    </location>
</feature>
<dbReference type="Proteomes" id="UP000035352">
    <property type="component" value="Chromosome"/>
</dbReference>
<dbReference type="InterPro" id="IPR058625">
    <property type="entry name" value="MdtA-like_BSH"/>
</dbReference>
<organism evidence="6 7">
    <name type="scientific">Caldimonas brevitalea</name>
    <dbReference type="NCBI Taxonomy" id="413882"/>
    <lineage>
        <taxon>Bacteria</taxon>
        <taxon>Pseudomonadati</taxon>
        <taxon>Pseudomonadota</taxon>
        <taxon>Betaproteobacteria</taxon>
        <taxon>Burkholderiales</taxon>
        <taxon>Sphaerotilaceae</taxon>
        <taxon>Caldimonas</taxon>
    </lineage>
</organism>
<evidence type="ECO:0000259" key="4">
    <source>
        <dbReference type="Pfam" id="PF25917"/>
    </source>
</evidence>
<reference evidence="6 7" key="1">
    <citation type="submission" date="2015-05" db="EMBL/GenBank/DDBJ databases">
        <authorList>
            <person name="Tang B."/>
            <person name="Yu Y."/>
        </authorList>
    </citation>
    <scope>NUCLEOTIDE SEQUENCE [LARGE SCALE GENOMIC DNA]</scope>
    <source>
        <strain evidence="6 7">DSM 7029</strain>
    </source>
</reference>
<dbReference type="OrthoDB" id="9806939at2"/>
<evidence type="ECO:0000313" key="6">
    <source>
        <dbReference type="EMBL" id="AKJ28949.1"/>
    </source>
</evidence>